<evidence type="ECO:0000313" key="2">
    <source>
        <dbReference type="EMBL" id="MDA5110943.1"/>
    </source>
</evidence>
<protein>
    <submittedName>
        <fullName evidence="2">Uncharacterized protein</fullName>
    </submittedName>
</protein>
<dbReference type="RefSeq" id="WP_271141019.1">
    <property type="nucleotide sequence ID" value="NZ_JAPYYP010000052.1"/>
</dbReference>
<dbReference type="AlphaFoldDB" id="A0A9X3Z5K1"/>
<gene>
    <name evidence="2" type="ORF">O3V59_21635</name>
</gene>
<keyword evidence="1" id="KW-0472">Membrane</keyword>
<evidence type="ECO:0000313" key="3">
    <source>
        <dbReference type="Proteomes" id="UP001151071"/>
    </source>
</evidence>
<comment type="caution">
    <text evidence="2">The sequence shown here is derived from an EMBL/GenBank/DDBJ whole genome shotgun (WGS) entry which is preliminary data.</text>
</comment>
<dbReference type="Proteomes" id="UP001151071">
    <property type="component" value="Unassembled WGS sequence"/>
</dbReference>
<name>A0A9X3Z5K1_9BACL</name>
<accession>A0A9X3Z5K1</accession>
<feature type="transmembrane region" description="Helical" evidence="1">
    <location>
        <begin position="7"/>
        <end position="24"/>
    </location>
</feature>
<keyword evidence="1" id="KW-1133">Transmembrane helix</keyword>
<organism evidence="2 3">
    <name type="scientific">Brevibacillus thermoruber</name>
    <dbReference type="NCBI Taxonomy" id="33942"/>
    <lineage>
        <taxon>Bacteria</taxon>
        <taxon>Bacillati</taxon>
        <taxon>Bacillota</taxon>
        <taxon>Bacilli</taxon>
        <taxon>Bacillales</taxon>
        <taxon>Paenibacillaceae</taxon>
        <taxon>Brevibacillus</taxon>
    </lineage>
</organism>
<dbReference type="EMBL" id="JAPYYP010000052">
    <property type="protein sequence ID" value="MDA5110943.1"/>
    <property type="molecule type" value="Genomic_DNA"/>
</dbReference>
<feature type="non-terminal residue" evidence="2">
    <location>
        <position position="75"/>
    </location>
</feature>
<sequence length="75" mass="8560">MTGEGKVSFLVIVVAGFVLANTLSMTWIPLLLWLGILWILGITLWVWKKQVMLDLTLDTENRECDNKSIQDRGVR</sequence>
<keyword evidence="1" id="KW-0812">Transmembrane</keyword>
<feature type="transmembrane region" description="Helical" evidence="1">
    <location>
        <begin position="30"/>
        <end position="47"/>
    </location>
</feature>
<reference evidence="2" key="1">
    <citation type="submission" date="2022-12" db="EMBL/GenBank/DDBJ databases">
        <title>Draft genome sequence of the thermophilic strain Brevibacillus thermoruber HT42, isolated from Los Humeros, Puebla, Mexico, with biotechnological potential.</title>
        <authorList>
            <person name="Lara Sanchez J."/>
            <person name="Solis Palacios R."/>
            <person name="Bustos Baena A.S."/>
            <person name="Ruz Baez A.E."/>
            <person name="Espinosa Luna G."/>
            <person name="Oliart Ros R.M."/>
        </authorList>
    </citation>
    <scope>NUCLEOTIDE SEQUENCE</scope>
    <source>
        <strain evidence="2">HT42</strain>
    </source>
</reference>
<proteinExistence type="predicted"/>
<keyword evidence="3" id="KW-1185">Reference proteome</keyword>
<evidence type="ECO:0000256" key="1">
    <source>
        <dbReference type="SAM" id="Phobius"/>
    </source>
</evidence>